<keyword evidence="1" id="KW-1133">Transmembrane helix</keyword>
<keyword evidence="4" id="KW-1185">Reference proteome</keyword>
<gene>
    <name evidence="3" type="ORF">K4H28_02465</name>
</gene>
<evidence type="ECO:0000313" key="3">
    <source>
        <dbReference type="EMBL" id="QZA78300.1"/>
    </source>
</evidence>
<dbReference type="EMBL" id="CP081150">
    <property type="protein sequence ID" value="QZA78300.1"/>
    <property type="molecule type" value="Genomic_DNA"/>
</dbReference>
<feature type="signal peptide" evidence="2">
    <location>
        <begin position="1"/>
        <end position="20"/>
    </location>
</feature>
<dbReference type="Proteomes" id="UP000825679">
    <property type="component" value="Chromosome"/>
</dbReference>
<organism evidence="3 4">
    <name type="scientific">Deefgea tanakiae</name>
    <dbReference type="NCBI Taxonomy" id="2865840"/>
    <lineage>
        <taxon>Bacteria</taxon>
        <taxon>Pseudomonadati</taxon>
        <taxon>Pseudomonadota</taxon>
        <taxon>Betaproteobacteria</taxon>
        <taxon>Neisseriales</taxon>
        <taxon>Chitinibacteraceae</taxon>
        <taxon>Deefgea</taxon>
    </lineage>
</organism>
<evidence type="ECO:0000256" key="1">
    <source>
        <dbReference type="SAM" id="Phobius"/>
    </source>
</evidence>
<keyword evidence="2" id="KW-0732">Signal</keyword>
<protein>
    <submittedName>
        <fullName evidence="3">Uncharacterized protein</fullName>
    </submittedName>
</protein>
<feature type="transmembrane region" description="Helical" evidence="1">
    <location>
        <begin position="44"/>
        <end position="68"/>
    </location>
</feature>
<evidence type="ECO:0000313" key="4">
    <source>
        <dbReference type="Proteomes" id="UP000825679"/>
    </source>
</evidence>
<dbReference type="RefSeq" id="WP_221006770.1">
    <property type="nucleotide sequence ID" value="NZ_CP081150.1"/>
</dbReference>
<keyword evidence="1" id="KW-0812">Transmembrane</keyword>
<proteinExistence type="predicted"/>
<name>A0ABX8ZAV7_9NEIS</name>
<keyword evidence="1" id="KW-0472">Membrane</keyword>
<feature type="chain" id="PRO_5045738022" evidence="2">
    <location>
        <begin position="21"/>
        <end position="85"/>
    </location>
</feature>
<evidence type="ECO:0000256" key="2">
    <source>
        <dbReference type="SAM" id="SignalP"/>
    </source>
</evidence>
<reference evidence="3 4" key="1">
    <citation type="submission" date="2021-08" db="EMBL/GenBank/DDBJ databases">
        <title>complete genome sequencing of Deefgea sp. D25.</title>
        <authorList>
            <person name="Bae J.-W."/>
            <person name="Gim D.-H."/>
        </authorList>
    </citation>
    <scope>NUCLEOTIDE SEQUENCE [LARGE SCALE GENOMIC DNA]</scope>
    <source>
        <strain evidence="3 4">D25</strain>
    </source>
</reference>
<sequence>MKKIASMILGLALVTGTAQAAEEAVALTQSQNALIASVQASTGLSVAAATTLVVVGAVVVGSLVYTIAKDGDSATVSTSTTTATN</sequence>
<accession>A0ABX8ZAV7</accession>